<gene>
    <name evidence="3" type="ordered locus">Pedsa_2076</name>
</gene>
<keyword evidence="1" id="KW-0472">Membrane</keyword>
<dbReference type="AlphaFoldDB" id="F0SAK8"/>
<dbReference type="Proteomes" id="UP000000310">
    <property type="component" value="Chromosome"/>
</dbReference>
<reference evidence="4" key="2">
    <citation type="submission" date="2011-02" db="EMBL/GenBank/DDBJ databases">
        <title>The complete genome of Pedobacter saltans DSM 12145.</title>
        <authorList>
            <consortium name="US DOE Joint Genome Institute (JGI-PGF)"/>
            <person name="Lucas S."/>
            <person name="Copeland A."/>
            <person name="Lapidus A."/>
            <person name="Bruce D."/>
            <person name="Goodwin L."/>
            <person name="Pitluck S."/>
            <person name="Kyrpides N."/>
            <person name="Mavromatis K."/>
            <person name="Pagani I."/>
            <person name="Ivanova N."/>
            <person name="Ovchinnikova G."/>
            <person name="Lu M."/>
            <person name="Detter J.C."/>
            <person name="Han C."/>
            <person name="Land M."/>
            <person name="Hauser L."/>
            <person name="Markowitz V."/>
            <person name="Cheng J.-F."/>
            <person name="Hugenholtz P."/>
            <person name="Woyke T."/>
            <person name="Wu D."/>
            <person name="Tindall B."/>
            <person name="Pomrenke H.G."/>
            <person name="Brambilla E."/>
            <person name="Klenk H.-P."/>
            <person name="Eisen J.A."/>
        </authorList>
    </citation>
    <scope>NUCLEOTIDE SEQUENCE [LARGE SCALE GENOMIC DNA]</scope>
    <source>
        <strain evidence="4">ATCC 51119 / DSM 12145 / JCM 21818 / LMG 10337 / NBRC 100064 / NCIMB 13643</strain>
    </source>
</reference>
<dbReference type="HOGENOM" id="CLU_072573_10_0_10"/>
<dbReference type="Gene3D" id="1.20.144.10">
    <property type="entry name" value="Phosphatidic acid phosphatase type 2/haloperoxidase"/>
    <property type="match status" value="1"/>
</dbReference>
<feature type="domain" description="Phosphatidic acid phosphatase type 2/haloperoxidase" evidence="2">
    <location>
        <begin position="58"/>
        <end position="177"/>
    </location>
</feature>
<sequence length="194" mass="22154">MINQLLHFDQEVFFFVNKALGNAFFDWLMPILRNKYTWIPLYIFIIAFSVGKYKLKGFYLILFLSATVGLADFTSAKLLKPTFERVRPCNDETIKDQVNARVGCGAGKSFPSTHATDHFAIAMFLIGIFRRIWKHIIAIGILWAGLISFAQVYVGVHYPIDVTVGALYGSLIGFLLAKIYKRYFQLEPNVEQID</sequence>
<dbReference type="RefSeq" id="WP_013633115.1">
    <property type="nucleotide sequence ID" value="NC_015177.1"/>
</dbReference>
<dbReference type="InterPro" id="IPR036938">
    <property type="entry name" value="PAP2/HPO_sf"/>
</dbReference>
<proteinExistence type="predicted"/>
<keyword evidence="1" id="KW-0812">Transmembrane</keyword>
<dbReference type="PANTHER" id="PTHR14969">
    <property type="entry name" value="SPHINGOSINE-1-PHOSPHATE PHOSPHOHYDROLASE"/>
    <property type="match status" value="1"/>
</dbReference>
<dbReference type="SMART" id="SM00014">
    <property type="entry name" value="acidPPc"/>
    <property type="match status" value="1"/>
</dbReference>
<dbReference type="SUPFAM" id="SSF48317">
    <property type="entry name" value="Acid phosphatase/Vanadium-dependent haloperoxidase"/>
    <property type="match status" value="1"/>
</dbReference>
<name>F0SAK8_PSESL</name>
<organism evidence="3 4">
    <name type="scientific">Pseudopedobacter saltans (strain ATCC 51119 / DSM 12145 / JCM 21818 / CCUG 39354 / LMG 10337 / NBRC 100064 / NCIMB 13643)</name>
    <name type="common">Pedobacter saltans</name>
    <dbReference type="NCBI Taxonomy" id="762903"/>
    <lineage>
        <taxon>Bacteria</taxon>
        <taxon>Pseudomonadati</taxon>
        <taxon>Bacteroidota</taxon>
        <taxon>Sphingobacteriia</taxon>
        <taxon>Sphingobacteriales</taxon>
        <taxon>Sphingobacteriaceae</taxon>
        <taxon>Pseudopedobacter</taxon>
    </lineage>
</organism>
<dbReference type="InterPro" id="IPR000326">
    <property type="entry name" value="PAP2/HPO"/>
</dbReference>
<dbReference type="KEGG" id="psn:Pedsa_2076"/>
<keyword evidence="4" id="KW-1185">Reference proteome</keyword>
<dbReference type="eggNOG" id="COG0671">
    <property type="taxonomic scope" value="Bacteria"/>
</dbReference>
<dbReference type="OrthoDB" id="9789113at2"/>
<dbReference type="EMBL" id="CP002545">
    <property type="protein sequence ID" value="ADY52628.1"/>
    <property type="molecule type" value="Genomic_DNA"/>
</dbReference>
<dbReference type="PANTHER" id="PTHR14969:SF13">
    <property type="entry name" value="AT30094P"/>
    <property type="match status" value="1"/>
</dbReference>
<evidence type="ECO:0000313" key="4">
    <source>
        <dbReference type="Proteomes" id="UP000000310"/>
    </source>
</evidence>
<protein>
    <submittedName>
        <fullName evidence="3">Phosphoesterase PA-phosphatase related protein</fullName>
    </submittedName>
</protein>
<dbReference type="STRING" id="762903.Pedsa_2076"/>
<reference evidence="3 4" key="1">
    <citation type="journal article" date="2011" name="Stand. Genomic Sci.">
        <title>Complete genome sequence of the gliding, heparinolytic Pedobacter saltans type strain (113).</title>
        <authorList>
            <person name="Liolios K."/>
            <person name="Sikorski J."/>
            <person name="Lu M."/>
            <person name="Nolan M."/>
            <person name="Lapidus A."/>
            <person name="Lucas S."/>
            <person name="Hammon N."/>
            <person name="Deshpande S."/>
            <person name="Cheng J.F."/>
            <person name="Tapia R."/>
            <person name="Han C."/>
            <person name="Goodwin L."/>
            <person name="Pitluck S."/>
            <person name="Huntemann M."/>
            <person name="Ivanova N."/>
            <person name="Pagani I."/>
            <person name="Mavromatis K."/>
            <person name="Ovchinikova G."/>
            <person name="Pati A."/>
            <person name="Chen A."/>
            <person name="Palaniappan K."/>
            <person name="Land M."/>
            <person name="Hauser L."/>
            <person name="Brambilla E.M."/>
            <person name="Kotsyurbenko O."/>
            <person name="Rohde M."/>
            <person name="Tindall B.J."/>
            <person name="Abt B."/>
            <person name="Goker M."/>
            <person name="Detter J.C."/>
            <person name="Woyke T."/>
            <person name="Bristow J."/>
            <person name="Eisen J.A."/>
            <person name="Markowitz V."/>
            <person name="Hugenholtz P."/>
            <person name="Klenk H.P."/>
            <person name="Kyrpides N.C."/>
        </authorList>
    </citation>
    <scope>NUCLEOTIDE SEQUENCE [LARGE SCALE GENOMIC DNA]</scope>
    <source>
        <strain evidence="4">ATCC 51119 / DSM 12145 / JCM 21818 / LMG 10337 / NBRC 100064 / NCIMB 13643</strain>
    </source>
</reference>
<evidence type="ECO:0000259" key="2">
    <source>
        <dbReference type="SMART" id="SM00014"/>
    </source>
</evidence>
<evidence type="ECO:0000256" key="1">
    <source>
        <dbReference type="SAM" id="Phobius"/>
    </source>
</evidence>
<keyword evidence="1" id="KW-1133">Transmembrane helix</keyword>
<feature type="transmembrane region" description="Helical" evidence="1">
    <location>
        <begin position="136"/>
        <end position="156"/>
    </location>
</feature>
<accession>F0SAK8</accession>
<dbReference type="Pfam" id="PF01569">
    <property type="entry name" value="PAP2"/>
    <property type="match status" value="1"/>
</dbReference>
<feature type="transmembrane region" description="Helical" evidence="1">
    <location>
        <begin position="162"/>
        <end position="180"/>
    </location>
</feature>
<feature type="transmembrane region" description="Helical" evidence="1">
    <location>
        <begin position="36"/>
        <end position="53"/>
    </location>
</feature>
<evidence type="ECO:0000313" key="3">
    <source>
        <dbReference type="EMBL" id="ADY52628.1"/>
    </source>
</evidence>